<dbReference type="CDD" id="cd10917">
    <property type="entry name" value="CE4_NodB_like_6s_7s"/>
    <property type="match status" value="1"/>
</dbReference>
<dbReference type="GO" id="GO:0005975">
    <property type="term" value="P:carbohydrate metabolic process"/>
    <property type="evidence" value="ECO:0007669"/>
    <property type="project" value="InterPro"/>
</dbReference>
<dbReference type="PANTHER" id="PTHR10587">
    <property type="entry name" value="GLYCOSYL TRANSFERASE-RELATED"/>
    <property type="match status" value="1"/>
</dbReference>
<gene>
    <name evidence="3" type="ORF">CDL10_10020</name>
</gene>
<dbReference type="GO" id="GO:0016810">
    <property type="term" value="F:hydrolase activity, acting on carbon-nitrogen (but not peptide) bonds"/>
    <property type="evidence" value="ECO:0007669"/>
    <property type="project" value="InterPro"/>
</dbReference>
<organism evidence="3 4">
    <name type="scientific">Avrilella dinanensis</name>
    <dbReference type="NCBI Taxonomy" id="2008672"/>
    <lineage>
        <taxon>Bacteria</taxon>
        <taxon>Pseudomonadati</taxon>
        <taxon>Bacteroidota</taxon>
        <taxon>Flavobacteriia</taxon>
        <taxon>Flavobacteriales</taxon>
        <taxon>Flavobacteriaceae</taxon>
        <taxon>Avrilella</taxon>
    </lineage>
</organism>
<sequence>MVKHKIISTLCIVSAIILIFSGYYLLLFLVGILWFGFTIWGAFDIRLGYFIPVIYRKKTNKKIIAITFDDGPTDFTPKVLDLLEKYNAKATFFCIGKQIEKHPDICRRIYSEKHQLGNHSYSHSNSFGFFSAEKVREELQKTALLLQEITGEKNHYFRPPFGVTNPHIAKAIKELKHQVIGWDIRSLDTVIGDENKILKRITNKLKPGSIILLHDTSDKTIRVLEQLLLTLQKENYQMITINKLLENE</sequence>
<name>A0A2M9R7J8_9FLAO</name>
<proteinExistence type="predicted"/>
<feature type="transmembrane region" description="Helical" evidence="1">
    <location>
        <begin position="7"/>
        <end position="26"/>
    </location>
</feature>
<evidence type="ECO:0000313" key="3">
    <source>
        <dbReference type="EMBL" id="PJR04838.1"/>
    </source>
</evidence>
<comment type="caution">
    <text evidence="3">The sequence shown here is derived from an EMBL/GenBank/DDBJ whole genome shotgun (WGS) entry which is preliminary data.</text>
</comment>
<dbReference type="Gene3D" id="3.20.20.370">
    <property type="entry name" value="Glycoside hydrolase/deacetylase"/>
    <property type="match status" value="1"/>
</dbReference>
<dbReference type="EMBL" id="NIPO01000001">
    <property type="protein sequence ID" value="PJR04838.1"/>
    <property type="molecule type" value="Genomic_DNA"/>
</dbReference>
<keyword evidence="1" id="KW-1133">Transmembrane helix</keyword>
<dbReference type="InterPro" id="IPR002509">
    <property type="entry name" value="NODB_dom"/>
</dbReference>
<reference evidence="3 4" key="1">
    <citation type="submission" date="2017-06" db="EMBL/GenBank/DDBJ databases">
        <title>Description of Avrilella dinanensis gen. nov. sp. nov.</title>
        <authorList>
            <person name="Leyer C."/>
            <person name="Sassi M."/>
            <person name="Minet J."/>
            <person name="Kayal S."/>
            <person name="Cattoir V."/>
        </authorList>
    </citation>
    <scope>NUCLEOTIDE SEQUENCE [LARGE SCALE GENOMIC DNA]</scope>
    <source>
        <strain evidence="3 4">UR159</strain>
    </source>
</reference>
<evidence type="ECO:0000259" key="2">
    <source>
        <dbReference type="PROSITE" id="PS51677"/>
    </source>
</evidence>
<dbReference type="InterPro" id="IPR011330">
    <property type="entry name" value="Glyco_hydro/deAcase_b/a-brl"/>
</dbReference>
<dbReference type="OrthoDB" id="9812065at2"/>
<keyword evidence="4" id="KW-1185">Reference proteome</keyword>
<evidence type="ECO:0000313" key="4">
    <source>
        <dbReference type="Proteomes" id="UP000231960"/>
    </source>
</evidence>
<dbReference type="SUPFAM" id="SSF88713">
    <property type="entry name" value="Glycoside hydrolase/deacetylase"/>
    <property type="match status" value="1"/>
</dbReference>
<feature type="domain" description="NodB homology" evidence="2">
    <location>
        <begin position="62"/>
        <end position="239"/>
    </location>
</feature>
<dbReference type="AlphaFoldDB" id="A0A2M9R7J8"/>
<accession>A0A2M9R7J8</accession>
<dbReference type="InterPro" id="IPR050248">
    <property type="entry name" value="Polysacc_deacetylase_ArnD"/>
</dbReference>
<protein>
    <submittedName>
        <fullName evidence="3">Polysaccharide deacetylase</fullName>
    </submittedName>
</protein>
<evidence type="ECO:0000256" key="1">
    <source>
        <dbReference type="SAM" id="Phobius"/>
    </source>
</evidence>
<feature type="transmembrane region" description="Helical" evidence="1">
    <location>
        <begin position="32"/>
        <end position="55"/>
    </location>
</feature>
<dbReference type="Pfam" id="PF01522">
    <property type="entry name" value="Polysacc_deac_1"/>
    <property type="match status" value="1"/>
</dbReference>
<dbReference type="Proteomes" id="UP000231960">
    <property type="component" value="Unassembled WGS sequence"/>
</dbReference>
<keyword evidence="1" id="KW-0812">Transmembrane</keyword>
<dbReference type="PROSITE" id="PS51677">
    <property type="entry name" value="NODB"/>
    <property type="match status" value="1"/>
</dbReference>
<keyword evidence="1" id="KW-0472">Membrane</keyword>